<evidence type="ECO:0000313" key="2">
    <source>
        <dbReference type="Proteomes" id="UP000268285"/>
    </source>
</evidence>
<accession>A0A498QR72</accession>
<dbReference type="Proteomes" id="UP000268285">
    <property type="component" value="Unassembled WGS sequence"/>
</dbReference>
<reference evidence="1 2" key="1">
    <citation type="submission" date="2018-09" db="EMBL/GenBank/DDBJ databases">
        <authorList>
            <person name="Tagini F."/>
        </authorList>
    </citation>
    <scope>NUCLEOTIDE SEQUENCE [LARGE SCALE GENOMIC DNA]</scope>
    <source>
        <strain evidence="1 2">MK142</strain>
    </source>
</reference>
<name>A0A498QR72_9MYCO</name>
<dbReference type="EMBL" id="UPHU01000001">
    <property type="protein sequence ID" value="VBA48899.1"/>
    <property type="molecule type" value="Genomic_DNA"/>
</dbReference>
<proteinExistence type="predicted"/>
<keyword evidence="2" id="KW-1185">Reference proteome</keyword>
<organism evidence="1 2">
    <name type="scientific">Mycobacterium pseudokansasii</name>
    <dbReference type="NCBI Taxonomy" id="2341080"/>
    <lineage>
        <taxon>Bacteria</taxon>
        <taxon>Bacillati</taxon>
        <taxon>Actinomycetota</taxon>
        <taxon>Actinomycetes</taxon>
        <taxon>Mycobacteriales</taxon>
        <taxon>Mycobacteriaceae</taxon>
        <taxon>Mycobacterium</taxon>
    </lineage>
</organism>
<gene>
    <name evidence="1" type="ORF">LAUMK142_01606</name>
</gene>
<protein>
    <submittedName>
        <fullName evidence="1">Uncharacterized protein</fullName>
    </submittedName>
</protein>
<dbReference type="AlphaFoldDB" id="A0A498QR72"/>
<evidence type="ECO:0000313" key="1">
    <source>
        <dbReference type="EMBL" id="VBA48899.1"/>
    </source>
</evidence>
<sequence length="47" mass="5060">MADDNFDDNRDDGCAAQYGSYHPNPGYRAWSRLLPAPGSAGLGFESP</sequence>